<evidence type="ECO:0000256" key="1">
    <source>
        <dbReference type="ARBA" id="ARBA00022741"/>
    </source>
</evidence>
<dbReference type="GO" id="GO:0006355">
    <property type="term" value="P:regulation of DNA-templated transcription"/>
    <property type="evidence" value="ECO:0007669"/>
    <property type="project" value="InterPro"/>
</dbReference>
<sequence>MVSHEDFVREVSLRICSSLDIKESLRSAFNYLKELVPLDLLSLIFVDERLGALRRIGEAFDTGQPPPDEILPLPEGMLEKLAARNFSNPLVIDYRDDLFRALAPKVQPEGITDLLVPLRINGKLVGGLILRAQGEDQYRSEHRALVGSLAQPFAVALGNALAHEEVLRYQAVLLDDKRFLNRELNPADSDQIIGGSTGLRNVMEMVSQVAPLNNTILLLGETGTGKEVIANAIHFSSSRKNGPFIKVNCGALPENLIDSELFGHEKGAFTGAHAESRGRFERANGGTIFLDEIGELPPTAQVRLLRVLQTHEIERVGGKRTIPVDLRVVAATHRNLRDMVAEGRFREDLWYRLSSFPIMVPPLRLRKEDVPALTRHFVEVKSRELGILAPPTIAPGALLRLTEYDWPGNVRELENLVERELILHHRGPLTFDLALPRQEQKSCSAPAPGAGSLYPFNLDEAMAVHITEVLKVTQGKIHGPGGAAELMGINANTLRTRMEKLGIPFPRQAPRKR</sequence>
<comment type="caution">
    <text evidence="8">The sequence shown here is derived from an EMBL/GenBank/DDBJ whole genome shotgun (WGS) entry which is preliminary data.</text>
</comment>
<organism evidence="8 9">
    <name type="scientific">Geomesophilobacter sediminis</name>
    <dbReference type="NCBI Taxonomy" id="2798584"/>
    <lineage>
        <taxon>Bacteria</taxon>
        <taxon>Pseudomonadati</taxon>
        <taxon>Thermodesulfobacteriota</taxon>
        <taxon>Desulfuromonadia</taxon>
        <taxon>Geobacterales</taxon>
        <taxon>Geobacteraceae</taxon>
        <taxon>Geomesophilobacter</taxon>
    </lineage>
</organism>
<dbReference type="SUPFAM" id="SSF55781">
    <property type="entry name" value="GAF domain-like"/>
    <property type="match status" value="1"/>
</dbReference>
<dbReference type="PROSITE" id="PS00688">
    <property type="entry name" value="SIGMA54_INTERACT_3"/>
    <property type="match status" value="1"/>
</dbReference>
<dbReference type="SMART" id="SM00065">
    <property type="entry name" value="GAF"/>
    <property type="match status" value="1"/>
</dbReference>
<feature type="domain" description="Sigma-54 factor interaction" evidence="7">
    <location>
        <begin position="192"/>
        <end position="422"/>
    </location>
</feature>
<dbReference type="RefSeq" id="WP_199383974.1">
    <property type="nucleotide sequence ID" value="NZ_JAEMHM010000007.1"/>
</dbReference>
<keyword evidence="4" id="KW-0238">DNA-binding</keyword>
<dbReference type="Pfam" id="PF25601">
    <property type="entry name" value="AAA_lid_14"/>
    <property type="match status" value="1"/>
</dbReference>
<dbReference type="PROSITE" id="PS00676">
    <property type="entry name" value="SIGMA54_INTERACT_2"/>
    <property type="match status" value="1"/>
</dbReference>
<dbReference type="SUPFAM" id="SSF52540">
    <property type="entry name" value="P-loop containing nucleoside triphosphate hydrolases"/>
    <property type="match status" value="1"/>
</dbReference>
<dbReference type="SUPFAM" id="SSF46689">
    <property type="entry name" value="Homeodomain-like"/>
    <property type="match status" value="1"/>
</dbReference>
<dbReference type="SMART" id="SM00382">
    <property type="entry name" value="AAA"/>
    <property type="match status" value="1"/>
</dbReference>
<protein>
    <submittedName>
        <fullName evidence="8">Sigma 54-interacting transcriptional regulator</fullName>
    </submittedName>
</protein>
<dbReference type="Pfam" id="PF00158">
    <property type="entry name" value="Sigma54_activat"/>
    <property type="match status" value="1"/>
</dbReference>
<dbReference type="PROSITE" id="PS00675">
    <property type="entry name" value="SIGMA54_INTERACT_1"/>
    <property type="match status" value="1"/>
</dbReference>
<keyword evidence="3" id="KW-0805">Transcription regulation</keyword>
<evidence type="ECO:0000256" key="3">
    <source>
        <dbReference type="ARBA" id="ARBA00023015"/>
    </source>
</evidence>
<keyword evidence="2" id="KW-0067">ATP-binding</keyword>
<dbReference type="InterPro" id="IPR003593">
    <property type="entry name" value="AAA+_ATPase"/>
</dbReference>
<reference evidence="8" key="1">
    <citation type="submission" date="2020-12" db="EMBL/GenBank/DDBJ databases">
        <title>Geomonas sp. Red875, isolated from river sediment.</title>
        <authorList>
            <person name="Xu Z."/>
            <person name="Zhang Z."/>
            <person name="Masuda Y."/>
            <person name="Itoh H."/>
            <person name="Senoo K."/>
        </authorList>
    </citation>
    <scope>NUCLEOTIDE SEQUENCE</scope>
    <source>
        <strain evidence="8">Red875</strain>
    </source>
</reference>
<name>A0A8J7INX7_9BACT</name>
<dbReference type="AlphaFoldDB" id="A0A8J7INX7"/>
<evidence type="ECO:0000259" key="7">
    <source>
        <dbReference type="PROSITE" id="PS50045"/>
    </source>
</evidence>
<dbReference type="InterPro" id="IPR002078">
    <property type="entry name" value="Sigma_54_int"/>
</dbReference>
<dbReference type="Gene3D" id="3.30.450.40">
    <property type="match status" value="1"/>
</dbReference>
<dbReference type="InterPro" id="IPR029016">
    <property type="entry name" value="GAF-like_dom_sf"/>
</dbReference>
<dbReference type="PANTHER" id="PTHR32071:SF117">
    <property type="entry name" value="PTS-DEPENDENT DIHYDROXYACETONE KINASE OPERON REGULATORY PROTEIN-RELATED"/>
    <property type="match status" value="1"/>
</dbReference>
<evidence type="ECO:0000313" key="8">
    <source>
        <dbReference type="EMBL" id="MBJ6725088.1"/>
    </source>
</evidence>
<dbReference type="GO" id="GO:0003677">
    <property type="term" value="F:DNA binding"/>
    <property type="evidence" value="ECO:0007669"/>
    <property type="project" value="UniProtKB-KW"/>
</dbReference>
<keyword evidence="9" id="KW-1185">Reference proteome</keyword>
<dbReference type="InterPro" id="IPR027417">
    <property type="entry name" value="P-loop_NTPase"/>
</dbReference>
<dbReference type="Gene3D" id="1.10.10.60">
    <property type="entry name" value="Homeodomain-like"/>
    <property type="match status" value="1"/>
</dbReference>
<dbReference type="InterPro" id="IPR025662">
    <property type="entry name" value="Sigma_54_int_dom_ATP-bd_1"/>
</dbReference>
<dbReference type="CDD" id="cd00009">
    <property type="entry name" value="AAA"/>
    <property type="match status" value="1"/>
</dbReference>
<dbReference type="Gene3D" id="3.40.50.300">
    <property type="entry name" value="P-loop containing nucleotide triphosphate hydrolases"/>
    <property type="match status" value="1"/>
</dbReference>
<dbReference type="InterPro" id="IPR009057">
    <property type="entry name" value="Homeodomain-like_sf"/>
</dbReference>
<dbReference type="InterPro" id="IPR025943">
    <property type="entry name" value="Sigma_54_int_dom_ATP-bd_2"/>
</dbReference>
<dbReference type="InterPro" id="IPR025944">
    <property type="entry name" value="Sigma_54_int_dom_CS"/>
</dbReference>
<keyword evidence="5" id="KW-0010">Activator</keyword>
<evidence type="ECO:0000256" key="2">
    <source>
        <dbReference type="ARBA" id="ARBA00022840"/>
    </source>
</evidence>
<keyword evidence="1" id="KW-0547">Nucleotide-binding</keyword>
<dbReference type="PROSITE" id="PS50045">
    <property type="entry name" value="SIGMA54_INTERACT_4"/>
    <property type="match status" value="1"/>
</dbReference>
<dbReference type="InterPro" id="IPR003018">
    <property type="entry name" value="GAF"/>
</dbReference>
<keyword evidence="6" id="KW-0804">Transcription</keyword>
<evidence type="ECO:0000256" key="6">
    <source>
        <dbReference type="ARBA" id="ARBA00023163"/>
    </source>
</evidence>
<dbReference type="Proteomes" id="UP000636888">
    <property type="component" value="Unassembled WGS sequence"/>
</dbReference>
<evidence type="ECO:0000313" key="9">
    <source>
        <dbReference type="Proteomes" id="UP000636888"/>
    </source>
</evidence>
<dbReference type="PANTHER" id="PTHR32071">
    <property type="entry name" value="TRANSCRIPTIONAL REGULATORY PROTEIN"/>
    <property type="match status" value="1"/>
</dbReference>
<dbReference type="Pfam" id="PF13185">
    <property type="entry name" value="GAF_2"/>
    <property type="match status" value="1"/>
</dbReference>
<dbReference type="FunFam" id="3.40.50.300:FF:000006">
    <property type="entry name" value="DNA-binding transcriptional regulator NtrC"/>
    <property type="match status" value="1"/>
</dbReference>
<evidence type="ECO:0000256" key="5">
    <source>
        <dbReference type="ARBA" id="ARBA00023159"/>
    </source>
</evidence>
<evidence type="ECO:0000256" key="4">
    <source>
        <dbReference type="ARBA" id="ARBA00023125"/>
    </source>
</evidence>
<dbReference type="Gene3D" id="1.10.8.60">
    <property type="match status" value="1"/>
</dbReference>
<gene>
    <name evidence="8" type="ORF">JFN93_10245</name>
</gene>
<accession>A0A8J7INX7</accession>
<dbReference type="GO" id="GO:0005524">
    <property type="term" value="F:ATP binding"/>
    <property type="evidence" value="ECO:0007669"/>
    <property type="project" value="UniProtKB-KW"/>
</dbReference>
<dbReference type="EMBL" id="JAEMHM010000007">
    <property type="protein sequence ID" value="MBJ6725088.1"/>
    <property type="molecule type" value="Genomic_DNA"/>
</dbReference>
<proteinExistence type="predicted"/>
<dbReference type="InterPro" id="IPR058031">
    <property type="entry name" value="AAA_lid_NorR"/>
</dbReference>